<dbReference type="PANTHER" id="PTHR45138:SF9">
    <property type="entry name" value="DIGUANYLATE CYCLASE DGCM-RELATED"/>
    <property type="match status" value="1"/>
</dbReference>
<feature type="signal peptide" evidence="2">
    <location>
        <begin position="1"/>
        <end position="26"/>
    </location>
</feature>
<sequence>MKRFIGILILVLFVLSACHVTSQSHSGESIFSGGTGSLEQVTFTNKTIVPLNGEWKFHWKKFLSPTGESPDDASTYMASVPSNWKEITGQSYGYATYEATLTIPPQLIGNALSIYIPYEYTAYTLYIDGKFVASNGYVGKTANVTEPEFSPKVAYFHVNDPDMKIVMHVSNFSHPKGGFNRPILFGKSSAVEDYASMLLARSMFLIGGLLFMGIYFLSIQFFRRQEKTFLFFGLMSLFIAVRSLLIEPIYFTELVHNVPWIWQHRLEYVILFLGAILFVAFIRNLYPRDMNIYFAYAIYIFSAIAAIVTLFTAPILYVTLFNYFLILYAIAMLYLGYILVIATIRKRRTATLNLVASSIFFLTVINDTFVSLEWSRNIEFSTMGFFMYMVIQSINLSKNYARKYEESEELTAELTELANSLDEKITLRTAELEMMNAKLVELTLVDGLTGVNNRRFINQRLEELIVEEKLFSLLLIDLDHYKQFNDLYGHIKGDELLQQVASFFKEFIGNEGTVARYGGEEFLIILPETNREDGAALATKLCHQLENRQWEHKGNSASPFVTISIGGASSEQFHWITKEEALSSVDTALYTSKEKGRNTITFL</sequence>
<evidence type="ECO:0000313" key="5">
    <source>
        <dbReference type="Proteomes" id="UP000265725"/>
    </source>
</evidence>
<dbReference type="GO" id="GO:0052621">
    <property type="term" value="F:diguanylate cyclase activity"/>
    <property type="evidence" value="ECO:0007669"/>
    <property type="project" value="TreeGrafter"/>
</dbReference>
<feature type="transmembrane region" description="Helical" evidence="1">
    <location>
        <begin position="266"/>
        <end position="286"/>
    </location>
</feature>
<evidence type="ECO:0000313" key="4">
    <source>
        <dbReference type="EMBL" id="AYC28744.1"/>
    </source>
</evidence>
<proteinExistence type="predicted"/>
<dbReference type="InterPro" id="IPR000160">
    <property type="entry name" value="GGDEF_dom"/>
</dbReference>
<organism evidence="4 5">
    <name type="scientific">Paenisporosarcina cavernae</name>
    <dbReference type="NCBI Taxonomy" id="2320858"/>
    <lineage>
        <taxon>Bacteria</taxon>
        <taxon>Bacillati</taxon>
        <taxon>Bacillota</taxon>
        <taxon>Bacilli</taxon>
        <taxon>Bacillales</taxon>
        <taxon>Caryophanaceae</taxon>
        <taxon>Paenisporosarcina</taxon>
    </lineage>
</organism>
<dbReference type="InterPro" id="IPR008979">
    <property type="entry name" value="Galactose-bd-like_sf"/>
</dbReference>
<dbReference type="PANTHER" id="PTHR45138">
    <property type="entry name" value="REGULATORY COMPONENTS OF SENSORY TRANSDUCTION SYSTEM"/>
    <property type="match status" value="1"/>
</dbReference>
<dbReference type="SUPFAM" id="SSF49785">
    <property type="entry name" value="Galactose-binding domain-like"/>
    <property type="match status" value="1"/>
</dbReference>
<dbReference type="Gene3D" id="2.60.120.260">
    <property type="entry name" value="Galactose-binding domain-like"/>
    <property type="match status" value="1"/>
</dbReference>
<dbReference type="EMBL" id="CP032418">
    <property type="protein sequence ID" value="AYC28744.1"/>
    <property type="molecule type" value="Genomic_DNA"/>
</dbReference>
<reference evidence="5" key="1">
    <citation type="submission" date="2018-09" db="EMBL/GenBank/DDBJ databases">
        <authorList>
            <person name="Zhu H."/>
        </authorList>
    </citation>
    <scope>NUCLEOTIDE SEQUENCE [LARGE SCALE GENOMIC DNA]</scope>
    <source>
        <strain evidence="5">K2R23-3</strain>
    </source>
</reference>
<dbReference type="InterPro" id="IPR011623">
    <property type="entry name" value="7TMR_DISM_rcpt_extracell_dom1"/>
</dbReference>
<gene>
    <name evidence="4" type="ORF">D3873_02225</name>
</gene>
<dbReference type="GO" id="GO:0005886">
    <property type="term" value="C:plasma membrane"/>
    <property type="evidence" value="ECO:0007669"/>
    <property type="project" value="TreeGrafter"/>
</dbReference>
<evidence type="ECO:0000256" key="2">
    <source>
        <dbReference type="SAM" id="SignalP"/>
    </source>
</evidence>
<dbReference type="InterPro" id="IPR043128">
    <property type="entry name" value="Rev_trsase/Diguanyl_cyclase"/>
</dbReference>
<keyword evidence="1" id="KW-0472">Membrane</keyword>
<dbReference type="InterPro" id="IPR029787">
    <property type="entry name" value="Nucleotide_cyclase"/>
</dbReference>
<dbReference type="CDD" id="cd01949">
    <property type="entry name" value="GGDEF"/>
    <property type="match status" value="1"/>
</dbReference>
<dbReference type="PROSITE" id="PS50887">
    <property type="entry name" value="GGDEF"/>
    <property type="match status" value="1"/>
</dbReference>
<name>A0A385YQD3_9BACL</name>
<dbReference type="KEGG" id="paek:D3873_02225"/>
<dbReference type="Pfam" id="PF07695">
    <property type="entry name" value="7TMR-DISM_7TM"/>
    <property type="match status" value="1"/>
</dbReference>
<keyword evidence="1" id="KW-0812">Transmembrane</keyword>
<dbReference type="SUPFAM" id="SSF55073">
    <property type="entry name" value="Nucleotide cyclase"/>
    <property type="match status" value="1"/>
</dbReference>
<keyword evidence="5" id="KW-1185">Reference proteome</keyword>
<dbReference type="InterPro" id="IPR050469">
    <property type="entry name" value="Diguanylate_Cyclase"/>
</dbReference>
<dbReference type="RefSeq" id="WP_119882489.1">
    <property type="nucleotide sequence ID" value="NZ_CP032418.1"/>
</dbReference>
<feature type="transmembrane region" description="Helical" evidence="1">
    <location>
        <begin position="323"/>
        <end position="344"/>
    </location>
</feature>
<evidence type="ECO:0000256" key="1">
    <source>
        <dbReference type="SAM" id="Phobius"/>
    </source>
</evidence>
<feature type="transmembrane region" description="Helical" evidence="1">
    <location>
        <begin position="229"/>
        <end position="246"/>
    </location>
</feature>
<dbReference type="Proteomes" id="UP000265725">
    <property type="component" value="Chromosome"/>
</dbReference>
<dbReference type="FunFam" id="3.30.70.270:FF:000001">
    <property type="entry name" value="Diguanylate cyclase domain protein"/>
    <property type="match status" value="1"/>
</dbReference>
<dbReference type="GO" id="GO:0043709">
    <property type="term" value="P:cell adhesion involved in single-species biofilm formation"/>
    <property type="evidence" value="ECO:0007669"/>
    <property type="project" value="TreeGrafter"/>
</dbReference>
<accession>A0A385YQD3</accession>
<feature type="transmembrane region" description="Helical" evidence="1">
    <location>
        <begin position="351"/>
        <end position="372"/>
    </location>
</feature>
<dbReference type="PROSITE" id="PS51257">
    <property type="entry name" value="PROKAR_LIPOPROTEIN"/>
    <property type="match status" value="1"/>
</dbReference>
<dbReference type="AlphaFoldDB" id="A0A385YQD3"/>
<feature type="domain" description="GGDEF" evidence="3">
    <location>
        <begin position="469"/>
        <end position="603"/>
    </location>
</feature>
<dbReference type="SMART" id="SM00267">
    <property type="entry name" value="GGDEF"/>
    <property type="match status" value="1"/>
</dbReference>
<evidence type="ECO:0000259" key="3">
    <source>
        <dbReference type="PROSITE" id="PS50887"/>
    </source>
</evidence>
<dbReference type="NCBIfam" id="TIGR00254">
    <property type="entry name" value="GGDEF"/>
    <property type="match status" value="1"/>
</dbReference>
<dbReference type="GO" id="GO:1902201">
    <property type="term" value="P:negative regulation of bacterial-type flagellum-dependent cell motility"/>
    <property type="evidence" value="ECO:0007669"/>
    <property type="project" value="TreeGrafter"/>
</dbReference>
<keyword evidence="2" id="KW-0732">Signal</keyword>
<dbReference type="OrthoDB" id="9759607at2"/>
<feature type="transmembrane region" description="Helical" evidence="1">
    <location>
        <begin position="293"/>
        <end position="317"/>
    </location>
</feature>
<feature type="chain" id="PRO_5038917514" evidence="2">
    <location>
        <begin position="27"/>
        <end position="603"/>
    </location>
</feature>
<dbReference type="Pfam" id="PF00990">
    <property type="entry name" value="GGDEF"/>
    <property type="match status" value="1"/>
</dbReference>
<dbReference type="Gene3D" id="3.30.70.270">
    <property type="match status" value="1"/>
</dbReference>
<protein>
    <submittedName>
        <fullName evidence="4">Diguanylate cyclase</fullName>
    </submittedName>
</protein>
<keyword evidence="1" id="KW-1133">Transmembrane helix</keyword>
<feature type="transmembrane region" description="Helical" evidence="1">
    <location>
        <begin position="194"/>
        <end position="217"/>
    </location>
</feature>